<sequence>MYSYEGTDCYFGWSGTRHKESAFWEQQRKEIQRRQKNKILDHSGFELDFDSLTLASRYEGKPVPCLHIRGTSGLLVELDATSQKGDDIPENIPGVSAIEWRLFEVFNRNYPEALDQYNSFPSLTISSFHASLFSSRTDDRMSMDDPNLPNEMCDDSLGGGAAFPSFSMLELSQSDFGVEYAFMYNCVRVYVIILSQDLEGEGSILNEFDNFRINLDDPDTLFQFEEWILGHLQPFLDKEAPTPFRQEPMSLLQYFSPRTFAFKLVNNEGQLDAMELDYDPAVNGDSSPKTHIVDVPASSPQLRGHQSKDGVVLRSELPSVPLIAASELVRAENSGGEEISDIPRKVQRRSEPDHPLFFKAGLMDHGHLREMELLGKITNSGRFESPWKTSKLVGLVVWDDDLNCLMGLLMEYIDGKTLRDRSRDAPEALKKKWIDQVEATLRRLHEVGIVWGDVKPDNVMIDASEDAVLVDFGGGYTPEYIPHELQQTPQGDLIGLDHMRAAMGRRFKYKRMSNPDN</sequence>
<accession>C7ZIR6</accession>
<gene>
    <name evidence="2" type="ORF">NECHADRAFT_87237</name>
</gene>
<keyword evidence="3" id="KW-1185">Reference proteome</keyword>
<dbReference type="OrthoDB" id="4062651at2759"/>
<reference evidence="2 3" key="1">
    <citation type="journal article" date="2009" name="PLoS Genet.">
        <title>The genome of Nectria haematococca: contribution of supernumerary chromosomes to gene expansion.</title>
        <authorList>
            <person name="Coleman J.J."/>
            <person name="Rounsley S.D."/>
            <person name="Rodriguez-Carres M."/>
            <person name="Kuo A."/>
            <person name="Wasmann C.C."/>
            <person name="Grimwood J."/>
            <person name="Schmutz J."/>
            <person name="Taga M."/>
            <person name="White G.J."/>
            <person name="Zhou S."/>
            <person name="Schwartz D.C."/>
            <person name="Freitag M."/>
            <person name="Ma L.J."/>
            <person name="Danchin E.G."/>
            <person name="Henrissat B."/>
            <person name="Coutinho P.M."/>
            <person name="Nelson D.R."/>
            <person name="Straney D."/>
            <person name="Napoli C.A."/>
            <person name="Barker B.M."/>
            <person name="Gribskov M."/>
            <person name="Rep M."/>
            <person name="Kroken S."/>
            <person name="Molnar I."/>
            <person name="Rensing C."/>
            <person name="Kennell J.C."/>
            <person name="Zamora J."/>
            <person name="Farman M.L."/>
            <person name="Selker E.U."/>
            <person name="Salamov A."/>
            <person name="Shapiro H."/>
            <person name="Pangilinan J."/>
            <person name="Lindquist E."/>
            <person name="Lamers C."/>
            <person name="Grigoriev I.V."/>
            <person name="Geiser D.M."/>
            <person name="Covert S.F."/>
            <person name="Temporini E."/>
            <person name="Vanetten H.D."/>
        </authorList>
    </citation>
    <scope>NUCLEOTIDE SEQUENCE [LARGE SCALE GENOMIC DNA]</scope>
    <source>
        <strain evidence="3">ATCC MYA-4622 / CBS 123669 / FGSC 9596 / NRRL 45880 / 77-13-4</strain>
    </source>
</reference>
<dbReference type="KEGG" id="nhe:NECHADRAFT_87237"/>
<dbReference type="SUPFAM" id="SSF56112">
    <property type="entry name" value="Protein kinase-like (PK-like)"/>
    <property type="match status" value="1"/>
</dbReference>
<dbReference type="InParanoid" id="C7ZIR6"/>
<evidence type="ECO:0000259" key="1">
    <source>
        <dbReference type="PROSITE" id="PS50011"/>
    </source>
</evidence>
<evidence type="ECO:0000313" key="3">
    <source>
        <dbReference type="Proteomes" id="UP000005206"/>
    </source>
</evidence>
<dbReference type="Proteomes" id="UP000005206">
    <property type="component" value="Chromosome 12"/>
</dbReference>
<feature type="domain" description="Protein kinase" evidence="1">
    <location>
        <begin position="314"/>
        <end position="517"/>
    </location>
</feature>
<name>C7ZIR6_FUSV7</name>
<dbReference type="STRING" id="660122.C7ZIR6"/>
<dbReference type="HOGENOM" id="CLU_526845_0_0_1"/>
<protein>
    <recommendedName>
        <fullName evidence="1">Protein kinase domain-containing protein</fullName>
    </recommendedName>
</protein>
<dbReference type="GO" id="GO:0005524">
    <property type="term" value="F:ATP binding"/>
    <property type="evidence" value="ECO:0007669"/>
    <property type="project" value="InterPro"/>
</dbReference>
<dbReference type="AlphaFoldDB" id="C7ZIR6"/>
<dbReference type="VEuPathDB" id="FungiDB:NECHADRAFT_87237"/>
<dbReference type="EMBL" id="GG698931">
    <property type="protein sequence ID" value="EEU36075.1"/>
    <property type="molecule type" value="Genomic_DNA"/>
</dbReference>
<dbReference type="RefSeq" id="XP_003041788.1">
    <property type="nucleotide sequence ID" value="XM_003041742.1"/>
</dbReference>
<dbReference type="eggNOG" id="ENOG502SUFY">
    <property type="taxonomic scope" value="Eukaryota"/>
</dbReference>
<evidence type="ECO:0000313" key="2">
    <source>
        <dbReference type="EMBL" id="EEU36075.1"/>
    </source>
</evidence>
<dbReference type="PROSITE" id="PS50011">
    <property type="entry name" value="PROTEIN_KINASE_DOM"/>
    <property type="match status" value="1"/>
</dbReference>
<dbReference type="InterPro" id="IPR000719">
    <property type="entry name" value="Prot_kinase_dom"/>
</dbReference>
<dbReference type="GO" id="GO:0004672">
    <property type="term" value="F:protein kinase activity"/>
    <property type="evidence" value="ECO:0007669"/>
    <property type="project" value="InterPro"/>
</dbReference>
<dbReference type="GeneID" id="9674178"/>
<dbReference type="Gene3D" id="1.10.510.10">
    <property type="entry name" value="Transferase(Phosphotransferase) domain 1"/>
    <property type="match status" value="1"/>
</dbReference>
<proteinExistence type="predicted"/>
<dbReference type="InterPro" id="IPR011009">
    <property type="entry name" value="Kinase-like_dom_sf"/>
</dbReference>
<dbReference type="Pfam" id="PF00069">
    <property type="entry name" value="Pkinase"/>
    <property type="match status" value="1"/>
</dbReference>
<organism evidence="2 3">
    <name type="scientific">Fusarium vanettenii (strain ATCC MYA-4622 / CBS 123669 / FGSC 9596 / NRRL 45880 / 77-13-4)</name>
    <name type="common">Fusarium solani subsp. pisi</name>
    <dbReference type="NCBI Taxonomy" id="660122"/>
    <lineage>
        <taxon>Eukaryota</taxon>
        <taxon>Fungi</taxon>
        <taxon>Dikarya</taxon>
        <taxon>Ascomycota</taxon>
        <taxon>Pezizomycotina</taxon>
        <taxon>Sordariomycetes</taxon>
        <taxon>Hypocreomycetidae</taxon>
        <taxon>Hypocreales</taxon>
        <taxon>Nectriaceae</taxon>
        <taxon>Fusarium</taxon>
        <taxon>Fusarium solani species complex</taxon>
        <taxon>Fusarium vanettenii</taxon>
    </lineage>
</organism>